<keyword evidence="3 6" id="KW-0547">Nucleotide-binding</keyword>
<dbReference type="Gene3D" id="1.10.510.10">
    <property type="entry name" value="Transferase(Phosphotransferase) domain 1"/>
    <property type="match status" value="1"/>
</dbReference>
<dbReference type="FunFam" id="1.10.510.10:FF:000624">
    <property type="entry name" value="Mitogen-activated protein kinase"/>
    <property type="match status" value="1"/>
</dbReference>
<feature type="compositionally biased region" description="Gly residues" evidence="9">
    <location>
        <begin position="235"/>
        <end position="252"/>
    </location>
</feature>
<evidence type="ECO:0000256" key="8">
    <source>
        <dbReference type="RuleBase" id="RU361165"/>
    </source>
</evidence>
<sequence>EFSDWDVGPRYSLVRKLGHGSYGEVAEGVDNEEGGRRVAIKRILNVFEQEVDAKRIYREMFILRSLRHTEVIRLLDVVAPHDYDSFADLYLVFEYVDTDLYKLILSPQYLSNAHVQTFLYQMLVGLKHVHSAHVIHRDMKPANILLNEDCTLKICDFGLSRVVGPEHISRGCTGGGDGGSSDSDSGSDAAHPHAHPHAHTHAPFRHDEECERAHARPLSTGALPPALGRDTSVVEGGGAGGGGKGGGGGGGSPLPQQGQLRRQLTKHVVTRWYRAPELILLQDYTSAVDVWSLGCIFAELLSMQQESVARYQDRMPLFPGKSCFPLSVDAPTSYTDKLDQLNVIFDVIGTPCDDDVAALGEVKKYLKRLRPQKPRPLEDMYRAATPAALNLLRRMLQFNPARRITVAQALEHEYLAGVRHASKEAITVEAIPLDVENVPLAKPALKRAVYEEVLFYQRK</sequence>
<dbReference type="CDD" id="cd07834">
    <property type="entry name" value="STKc_MAPK"/>
    <property type="match status" value="1"/>
</dbReference>
<dbReference type="FunFam" id="3.30.200.20:FF:000046">
    <property type="entry name" value="Mitogen-activated protein kinase"/>
    <property type="match status" value="1"/>
</dbReference>
<feature type="binding site" evidence="6">
    <location>
        <position position="41"/>
    </location>
    <ligand>
        <name>ATP</name>
        <dbReference type="ChEBI" id="CHEBI:30616"/>
    </ligand>
</feature>
<evidence type="ECO:0000313" key="12">
    <source>
        <dbReference type="Proteomes" id="UP000664859"/>
    </source>
</evidence>
<dbReference type="InterPro" id="IPR000719">
    <property type="entry name" value="Prot_kinase_dom"/>
</dbReference>
<evidence type="ECO:0000256" key="7">
    <source>
        <dbReference type="RuleBase" id="RU000304"/>
    </source>
</evidence>
<protein>
    <recommendedName>
        <fullName evidence="8">Mitogen-activated protein kinase</fullName>
        <ecNumber evidence="8">2.7.11.24</ecNumber>
    </recommendedName>
</protein>
<evidence type="ECO:0000256" key="3">
    <source>
        <dbReference type="ARBA" id="ARBA00022741"/>
    </source>
</evidence>
<dbReference type="FunFam" id="1.10.510.10:FF:000613">
    <property type="entry name" value="Mitogen-activated protein kinase"/>
    <property type="match status" value="1"/>
</dbReference>
<dbReference type="GO" id="GO:0004707">
    <property type="term" value="F:MAP kinase activity"/>
    <property type="evidence" value="ECO:0007669"/>
    <property type="project" value="UniProtKB-EC"/>
</dbReference>
<comment type="activity regulation">
    <text evidence="8">Activated by threonine and tyrosine phosphorylation.</text>
</comment>
<keyword evidence="1 7" id="KW-0723">Serine/threonine-protein kinase</keyword>
<dbReference type="PROSITE" id="PS50011">
    <property type="entry name" value="PROTEIN_KINASE_DOM"/>
    <property type="match status" value="1"/>
</dbReference>
<comment type="caution">
    <text evidence="11">The sequence shown here is derived from an EMBL/GenBank/DDBJ whole genome shotgun (WGS) entry which is preliminary data.</text>
</comment>
<dbReference type="PROSITE" id="PS01351">
    <property type="entry name" value="MAPK"/>
    <property type="match status" value="1"/>
</dbReference>
<dbReference type="PANTHER" id="PTHR24055">
    <property type="entry name" value="MITOGEN-ACTIVATED PROTEIN KINASE"/>
    <property type="match status" value="1"/>
</dbReference>
<dbReference type="InterPro" id="IPR017441">
    <property type="entry name" value="Protein_kinase_ATP_BS"/>
</dbReference>
<dbReference type="InterPro" id="IPR003527">
    <property type="entry name" value="MAP_kinase_CS"/>
</dbReference>
<dbReference type="SMART" id="SM00220">
    <property type="entry name" value="S_TKc"/>
    <property type="match status" value="1"/>
</dbReference>
<dbReference type="PROSITE" id="PS00107">
    <property type="entry name" value="PROTEIN_KINASE_ATP"/>
    <property type="match status" value="1"/>
</dbReference>
<feature type="compositionally biased region" description="Basic and acidic residues" evidence="9">
    <location>
        <begin position="204"/>
        <end position="214"/>
    </location>
</feature>
<evidence type="ECO:0000256" key="4">
    <source>
        <dbReference type="ARBA" id="ARBA00022777"/>
    </source>
</evidence>
<dbReference type="InterPro" id="IPR050117">
    <property type="entry name" value="MAPK"/>
</dbReference>
<feature type="compositionally biased region" description="Basic residues" evidence="9">
    <location>
        <begin position="192"/>
        <end position="203"/>
    </location>
</feature>
<proteinExistence type="inferred from homology"/>
<dbReference type="EMBL" id="JAFCMP010000116">
    <property type="protein sequence ID" value="KAG5185956.1"/>
    <property type="molecule type" value="Genomic_DNA"/>
</dbReference>
<keyword evidence="5 6" id="KW-0067">ATP-binding</keyword>
<feature type="non-terminal residue" evidence="11">
    <location>
        <position position="459"/>
    </location>
</feature>
<gene>
    <name evidence="11" type="ORF">JKP88DRAFT_137079</name>
</gene>
<comment type="catalytic activity">
    <reaction evidence="8">
        <text>L-threonyl-[protein] + ATP = O-phospho-L-threonyl-[protein] + ADP + H(+)</text>
        <dbReference type="Rhea" id="RHEA:46608"/>
        <dbReference type="Rhea" id="RHEA-COMP:11060"/>
        <dbReference type="Rhea" id="RHEA-COMP:11605"/>
        <dbReference type="ChEBI" id="CHEBI:15378"/>
        <dbReference type="ChEBI" id="CHEBI:30013"/>
        <dbReference type="ChEBI" id="CHEBI:30616"/>
        <dbReference type="ChEBI" id="CHEBI:61977"/>
        <dbReference type="ChEBI" id="CHEBI:456216"/>
        <dbReference type="EC" id="2.7.11.24"/>
    </reaction>
</comment>
<dbReference type="Pfam" id="PF00069">
    <property type="entry name" value="Pkinase"/>
    <property type="match status" value="2"/>
</dbReference>
<reference evidence="11" key="1">
    <citation type="submission" date="2021-02" db="EMBL/GenBank/DDBJ databases">
        <title>First Annotated Genome of the Yellow-green Alga Tribonema minus.</title>
        <authorList>
            <person name="Mahan K.M."/>
        </authorList>
    </citation>
    <scope>NUCLEOTIDE SEQUENCE</scope>
    <source>
        <strain evidence="11">UTEX B ZZ1240</strain>
    </source>
</reference>
<feature type="region of interest" description="Disordered" evidence="9">
    <location>
        <begin position="173"/>
        <end position="261"/>
    </location>
</feature>
<feature type="non-terminal residue" evidence="11">
    <location>
        <position position="1"/>
    </location>
</feature>
<dbReference type="OrthoDB" id="192887at2759"/>
<organism evidence="11 12">
    <name type="scientific">Tribonema minus</name>
    <dbReference type="NCBI Taxonomy" id="303371"/>
    <lineage>
        <taxon>Eukaryota</taxon>
        <taxon>Sar</taxon>
        <taxon>Stramenopiles</taxon>
        <taxon>Ochrophyta</taxon>
        <taxon>PX clade</taxon>
        <taxon>Xanthophyceae</taxon>
        <taxon>Tribonematales</taxon>
        <taxon>Tribonemataceae</taxon>
        <taxon>Tribonema</taxon>
    </lineage>
</organism>
<evidence type="ECO:0000256" key="1">
    <source>
        <dbReference type="ARBA" id="ARBA00022527"/>
    </source>
</evidence>
<dbReference type="Proteomes" id="UP000664859">
    <property type="component" value="Unassembled WGS sequence"/>
</dbReference>
<feature type="domain" description="Protein kinase" evidence="10">
    <location>
        <begin position="11"/>
        <end position="415"/>
    </location>
</feature>
<accession>A0A835Z340</accession>
<dbReference type="InterPro" id="IPR011009">
    <property type="entry name" value="Kinase-like_dom_sf"/>
</dbReference>
<dbReference type="GO" id="GO:0005524">
    <property type="term" value="F:ATP binding"/>
    <property type="evidence" value="ECO:0007669"/>
    <property type="project" value="UniProtKB-UniRule"/>
</dbReference>
<evidence type="ECO:0000256" key="2">
    <source>
        <dbReference type="ARBA" id="ARBA00022679"/>
    </source>
</evidence>
<comment type="cofactor">
    <cofactor evidence="8">
        <name>Mg(2+)</name>
        <dbReference type="ChEBI" id="CHEBI:18420"/>
    </cofactor>
</comment>
<dbReference type="Gene3D" id="3.30.200.20">
    <property type="entry name" value="Phosphorylase Kinase, domain 1"/>
    <property type="match status" value="1"/>
</dbReference>
<name>A0A835Z340_9STRA</name>
<dbReference type="PROSITE" id="PS00108">
    <property type="entry name" value="PROTEIN_KINASE_ST"/>
    <property type="match status" value="1"/>
</dbReference>
<comment type="similarity">
    <text evidence="8">Belongs to the protein kinase superfamily. Ser/Thr protein kinase family. MAP kinase subfamily.</text>
</comment>
<keyword evidence="8" id="KW-0460">Magnesium</keyword>
<evidence type="ECO:0000256" key="9">
    <source>
        <dbReference type="SAM" id="MobiDB-lite"/>
    </source>
</evidence>
<dbReference type="EC" id="2.7.11.24" evidence="8"/>
<evidence type="ECO:0000259" key="10">
    <source>
        <dbReference type="PROSITE" id="PS50011"/>
    </source>
</evidence>
<dbReference type="InterPro" id="IPR008271">
    <property type="entry name" value="Ser/Thr_kinase_AS"/>
</dbReference>
<keyword evidence="2 8" id="KW-0808">Transferase</keyword>
<evidence type="ECO:0000256" key="6">
    <source>
        <dbReference type="PROSITE-ProRule" id="PRU10141"/>
    </source>
</evidence>
<feature type="compositionally biased region" description="Low complexity" evidence="9">
    <location>
        <begin position="180"/>
        <end position="189"/>
    </location>
</feature>
<dbReference type="SUPFAM" id="SSF56112">
    <property type="entry name" value="Protein kinase-like (PK-like)"/>
    <property type="match status" value="1"/>
</dbReference>
<dbReference type="AlphaFoldDB" id="A0A835Z340"/>
<evidence type="ECO:0000313" key="11">
    <source>
        <dbReference type="EMBL" id="KAG5185956.1"/>
    </source>
</evidence>
<evidence type="ECO:0000256" key="5">
    <source>
        <dbReference type="ARBA" id="ARBA00022840"/>
    </source>
</evidence>
<keyword evidence="4 8" id="KW-0418">Kinase</keyword>
<keyword evidence="12" id="KW-1185">Reference proteome</keyword>